<evidence type="ECO:0000256" key="3">
    <source>
        <dbReference type="ARBA" id="ARBA00004763"/>
    </source>
</evidence>
<dbReference type="GO" id="GO:0046654">
    <property type="term" value="P:tetrahydrofolate biosynthetic process"/>
    <property type="evidence" value="ECO:0007669"/>
    <property type="project" value="TreeGrafter"/>
</dbReference>
<evidence type="ECO:0000259" key="9">
    <source>
        <dbReference type="PROSITE" id="PS50972"/>
    </source>
</evidence>
<dbReference type="STRING" id="551991.SAMN05192529_101270"/>
<dbReference type="PANTHER" id="PTHR20941:SF1">
    <property type="entry name" value="FOLIC ACID SYNTHESIS PROTEIN FOL1"/>
    <property type="match status" value="1"/>
</dbReference>
<dbReference type="Proteomes" id="UP000199041">
    <property type="component" value="Unassembled WGS sequence"/>
</dbReference>
<evidence type="ECO:0000256" key="5">
    <source>
        <dbReference type="ARBA" id="ARBA00022679"/>
    </source>
</evidence>
<dbReference type="RefSeq" id="WP_091392370.1">
    <property type="nucleotide sequence ID" value="NZ_FNQY01000001.1"/>
</dbReference>
<comment type="cofactor">
    <cofactor evidence="2">
        <name>Mg(2+)</name>
        <dbReference type="ChEBI" id="CHEBI:18420"/>
    </cofactor>
</comment>
<dbReference type="GO" id="GO:0004156">
    <property type="term" value="F:dihydropteroate synthase activity"/>
    <property type="evidence" value="ECO:0007669"/>
    <property type="project" value="UniProtKB-EC"/>
</dbReference>
<evidence type="ECO:0000256" key="7">
    <source>
        <dbReference type="ARBA" id="ARBA00022842"/>
    </source>
</evidence>
<keyword evidence="6" id="KW-0479">Metal-binding</keyword>
<dbReference type="PROSITE" id="PS00793">
    <property type="entry name" value="DHPS_2"/>
    <property type="match status" value="1"/>
</dbReference>
<keyword evidence="8" id="KW-0289">Folate biosynthesis</keyword>
<dbReference type="EC" id="2.5.1.15" evidence="4"/>
<dbReference type="NCBIfam" id="TIGR01496">
    <property type="entry name" value="DHPS"/>
    <property type="match status" value="1"/>
</dbReference>
<dbReference type="AlphaFoldDB" id="A0A1H3VLW3"/>
<dbReference type="EMBL" id="FNQY01000001">
    <property type="protein sequence ID" value="SDZ75793.1"/>
    <property type="molecule type" value="Genomic_DNA"/>
</dbReference>
<comment type="catalytic activity">
    <reaction evidence="1">
        <text>(7,8-dihydropterin-6-yl)methyl diphosphate + 4-aminobenzoate = 7,8-dihydropteroate + diphosphate</text>
        <dbReference type="Rhea" id="RHEA:19949"/>
        <dbReference type="ChEBI" id="CHEBI:17836"/>
        <dbReference type="ChEBI" id="CHEBI:17839"/>
        <dbReference type="ChEBI" id="CHEBI:33019"/>
        <dbReference type="ChEBI" id="CHEBI:72950"/>
        <dbReference type="EC" id="2.5.1.15"/>
    </reaction>
</comment>
<proteinExistence type="predicted"/>
<evidence type="ECO:0000256" key="8">
    <source>
        <dbReference type="ARBA" id="ARBA00022909"/>
    </source>
</evidence>
<dbReference type="SUPFAM" id="SSF51717">
    <property type="entry name" value="Dihydropteroate synthetase-like"/>
    <property type="match status" value="1"/>
</dbReference>
<dbReference type="PROSITE" id="PS50972">
    <property type="entry name" value="PTERIN_BINDING"/>
    <property type="match status" value="1"/>
</dbReference>
<evidence type="ECO:0000256" key="2">
    <source>
        <dbReference type="ARBA" id="ARBA00001946"/>
    </source>
</evidence>
<dbReference type="InterPro" id="IPR000489">
    <property type="entry name" value="Pterin-binding_dom"/>
</dbReference>
<evidence type="ECO:0000313" key="10">
    <source>
        <dbReference type="EMBL" id="SDZ75793.1"/>
    </source>
</evidence>
<evidence type="ECO:0000256" key="6">
    <source>
        <dbReference type="ARBA" id="ARBA00022723"/>
    </source>
</evidence>
<dbReference type="OrthoDB" id="9811744at2"/>
<dbReference type="InterPro" id="IPR045031">
    <property type="entry name" value="DHP_synth-like"/>
</dbReference>
<dbReference type="InterPro" id="IPR006390">
    <property type="entry name" value="DHP_synth_dom"/>
</dbReference>
<keyword evidence="7" id="KW-0460">Magnesium</keyword>
<dbReference type="Gene3D" id="3.20.20.20">
    <property type="entry name" value="Dihydropteroate synthase-like"/>
    <property type="match status" value="1"/>
</dbReference>
<protein>
    <recommendedName>
        <fullName evidence="4">dihydropteroate synthase</fullName>
        <ecNumber evidence="4">2.5.1.15</ecNumber>
    </recommendedName>
</protein>
<comment type="pathway">
    <text evidence="3">Cofactor biosynthesis; tetrahydrofolate biosynthesis; 7,8-dihydrofolate from 2-amino-4-hydroxy-6-hydroxymethyl-7,8-dihydropteridine diphosphate and 4-aminobenzoate: step 1/2.</text>
</comment>
<dbReference type="CDD" id="cd00739">
    <property type="entry name" value="DHPS"/>
    <property type="match status" value="1"/>
</dbReference>
<gene>
    <name evidence="10" type="ORF">SAMN05192529_101270</name>
</gene>
<feature type="domain" description="Pterin-binding" evidence="9">
    <location>
        <begin position="16"/>
        <end position="268"/>
    </location>
</feature>
<sequence>MYTLNCKGRLLTLDKPAVMGIINVNEDSFYAGSRQIDRDAVLTRAAAMLQEGAAIIDIGGQSTHPKSPRITAGTEISRVVPAIEAILEQFPGAVISIDTYFSEVAAAAVQAGALLVNDISCGALDPNMFSAVAALEVPYIGMHMRGDPNTMSRLTDYKEVTQAVLDYFTEKTKQVNQAGIRDFILDPGFGFAKTLEQNYALLSQMETLQIFELPVLVGVSRKSMIYKALDITAEEALNGTTVLHTYALQKGADILRVHDVKQAMEVIHLVDRLKVRTPASS</sequence>
<organism evidence="10 11">
    <name type="scientific">Arachidicoccus rhizosphaerae</name>
    <dbReference type="NCBI Taxonomy" id="551991"/>
    <lineage>
        <taxon>Bacteria</taxon>
        <taxon>Pseudomonadati</taxon>
        <taxon>Bacteroidota</taxon>
        <taxon>Chitinophagia</taxon>
        <taxon>Chitinophagales</taxon>
        <taxon>Chitinophagaceae</taxon>
        <taxon>Arachidicoccus</taxon>
    </lineage>
</organism>
<name>A0A1H3VLW3_9BACT</name>
<keyword evidence="11" id="KW-1185">Reference proteome</keyword>
<dbReference type="GO" id="GO:0046656">
    <property type="term" value="P:folic acid biosynthetic process"/>
    <property type="evidence" value="ECO:0007669"/>
    <property type="project" value="UniProtKB-KW"/>
</dbReference>
<evidence type="ECO:0000256" key="1">
    <source>
        <dbReference type="ARBA" id="ARBA00000012"/>
    </source>
</evidence>
<evidence type="ECO:0000256" key="4">
    <source>
        <dbReference type="ARBA" id="ARBA00012458"/>
    </source>
</evidence>
<accession>A0A1H3VLW3</accession>
<dbReference type="GO" id="GO:0005829">
    <property type="term" value="C:cytosol"/>
    <property type="evidence" value="ECO:0007669"/>
    <property type="project" value="TreeGrafter"/>
</dbReference>
<dbReference type="InterPro" id="IPR011005">
    <property type="entry name" value="Dihydropteroate_synth-like_sf"/>
</dbReference>
<dbReference type="Pfam" id="PF00809">
    <property type="entry name" value="Pterin_bind"/>
    <property type="match status" value="1"/>
</dbReference>
<dbReference type="GO" id="GO:0046872">
    <property type="term" value="F:metal ion binding"/>
    <property type="evidence" value="ECO:0007669"/>
    <property type="project" value="UniProtKB-KW"/>
</dbReference>
<reference evidence="10 11" key="1">
    <citation type="submission" date="2016-10" db="EMBL/GenBank/DDBJ databases">
        <authorList>
            <person name="de Groot N.N."/>
        </authorList>
    </citation>
    <scope>NUCLEOTIDE SEQUENCE [LARGE SCALE GENOMIC DNA]</scope>
    <source>
        <strain evidence="10 11">Vu-144</strain>
    </source>
</reference>
<keyword evidence="5" id="KW-0808">Transferase</keyword>
<evidence type="ECO:0000313" key="11">
    <source>
        <dbReference type="Proteomes" id="UP000199041"/>
    </source>
</evidence>
<dbReference type="PANTHER" id="PTHR20941">
    <property type="entry name" value="FOLATE SYNTHESIS PROTEINS"/>
    <property type="match status" value="1"/>
</dbReference>